<evidence type="ECO:0000313" key="2">
    <source>
        <dbReference type="WBParaSite" id="nRc.2.0.1.t25932-RA"/>
    </source>
</evidence>
<dbReference type="WBParaSite" id="nRc.2.0.1.t25932-RA">
    <property type="protein sequence ID" value="nRc.2.0.1.t25932-RA"/>
    <property type="gene ID" value="nRc.2.0.1.g25932"/>
</dbReference>
<sequence>MIRQSFYSEHVARYGDRRLSADAAVVVLPLRQRQKRRCVINARRANVRVNFPNGLGRWRQKYRRRLRKSCRQWGRSRRRHSAVWRRRYGQIIGRARKVSDVEIAADDDDCANVVVASTFFLLVLSNRKFTVEIRSPRFSTVTLIGIRQMLKNRYIDTKITCDPKNSHVTKMSSQHNINTEKTLKSSPATTISDLGQLVTTFAVLIYLRDGHDVNTCKFLFEDLLANARFFAKNWQNFAIFTKKSCQNLSVFKASHEKMNRILQVLQRKKLKQRNERKR</sequence>
<proteinExistence type="predicted"/>
<keyword evidence="1" id="KW-1185">Reference proteome</keyword>
<accession>A0A915JIM5</accession>
<name>A0A915JIM5_ROMCU</name>
<dbReference type="Proteomes" id="UP000887565">
    <property type="component" value="Unplaced"/>
</dbReference>
<evidence type="ECO:0000313" key="1">
    <source>
        <dbReference type="Proteomes" id="UP000887565"/>
    </source>
</evidence>
<reference evidence="2" key="1">
    <citation type="submission" date="2022-11" db="UniProtKB">
        <authorList>
            <consortium name="WormBaseParasite"/>
        </authorList>
    </citation>
    <scope>IDENTIFICATION</scope>
</reference>
<organism evidence="1 2">
    <name type="scientific">Romanomermis culicivorax</name>
    <name type="common">Nematode worm</name>
    <dbReference type="NCBI Taxonomy" id="13658"/>
    <lineage>
        <taxon>Eukaryota</taxon>
        <taxon>Metazoa</taxon>
        <taxon>Ecdysozoa</taxon>
        <taxon>Nematoda</taxon>
        <taxon>Enoplea</taxon>
        <taxon>Dorylaimia</taxon>
        <taxon>Mermithida</taxon>
        <taxon>Mermithoidea</taxon>
        <taxon>Mermithidae</taxon>
        <taxon>Romanomermis</taxon>
    </lineage>
</organism>
<dbReference type="AlphaFoldDB" id="A0A915JIM5"/>
<protein>
    <submittedName>
        <fullName evidence="2">Uncharacterized protein</fullName>
    </submittedName>
</protein>